<evidence type="ECO:0000313" key="1">
    <source>
        <dbReference type="EMBL" id="MCV2883855.1"/>
    </source>
</evidence>
<proteinExistence type="predicted"/>
<dbReference type="EMBL" id="JAOWKX010000002">
    <property type="protein sequence ID" value="MCV2883855.1"/>
    <property type="molecule type" value="Genomic_DNA"/>
</dbReference>
<dbReference type="RefSeq" id="WP_263711067.1">
    <property type="nucleotide sequence ID" value="NZ_JAOWKX010000002.1"/>
</dbReference>
<protein>
    <recommendedName>
        <fullName evidence="3">Lipoprotein</fullName>
    </recommendedName>
</protein>
<name>A0ABT3A5A4_9ALTE</name>
<evidence type="ECO:0008006" key="3">
    <source>
        <dbReference type="Google" id="ProtNLM"/>
    </source>
</evidence>
<comment type="caution">
    <text evidence="1">The sequence shown here is derived from an EMBL/GenBank/DDBJ whole genome shotgun (WGS) entry which is preliminary data.</text>
</comment>
<evidence type="ECO:0000313" key="2">
    <source>
        <dbReference type="Proteomes" id="UP001652504"/>
    </source>
</evidence>
<dbReference type="Proteomes" id="UP001652504">
    <property type="component" value="Unassembled WGS sequence"/>
</dbReference>
<accession>A0ABT3A5A4</accession>
<sequence>MKSVINQIAKKVTSKKLPPFLKGCAVSLMLPLSLSGCMNGFEIQSFADTSSLRVSEDTVSYVNRIFYADFKYGDWRYQGASARAGEIKAYIQIPDKLDLDEDVQQKYVTDVICPKHDRQELWQKLKHINLSVHLYTRTKTDSVSATCQSPYKVS</sequence>
<reference evidence="1 2" key="1">
    <citation type="submission" date="2022-10" db="EMBL/GenBank/DDBJ databases">
        <title>Aestuariibacter sp. AA17 isolated from Montipora capitata coral fragment.</title>
        <authorList>
            <person name="Emsley S.A."/>
            <person name="Pfannmuller K.M."/>
            <person name="Loughran R.M."/>
            <person name="Shlafstein M."/>
            <person name="Papke E."/>
            <person name="Saw J.H."/>
            <person name="Ushijima B."/>
            <person name="Videau P."/>
        </authorList>
    </citation>
    <scope>NUCLEOTIDE SEQUENCE [LARGE SCALE GENOMIC DNA]</scope>
    <source>
        <strain evidence="1 2">AA17</strain>
    </source>
</reference>
<gene>
    <name evidence="1" type="ORF">OE749_04010</name>
</gene>
<keyword evidence="2" id="KW-1185">Reference proteome</keyword>
<organism evidence="1 2">
    <name type="scientific">Fluctibacter corallii</name>
    <dbReference type="NCBI Taxonomy" id="2984329"/>
    <lineage>
        <taxon>Bacteria</taxon>
        <taxon>Pseudomonadati</taxon>
        <taxon>Pseudomonadota</taxon>
        <taxon>Gammaproteobacteria</taxon>
        <taxon>Alteromonadales</taxon>
        <taxon>Alteromonadaceae</taxon>
        <taxon>Fluctibacter</taxon>
    </lineage>
</organism>